<evidence type="ECO:0000259" key="5">
    <source>
        <dbReference type="PROSITE" id="PS50056"/>
    </source>
</evidence>
<dbReference type="Gene3D" id="3.90.190.10">
    <property type="entry name" value="Protein tyrosine phosphatase superfamily"/>
    <property type="match status" value="1"/>
</dbReference>
<sequence>MSSLSQSHHAPVPTAIPAELNITETDSDAVALLLSQALGTTNGDGSVQALGTEGSSNGVSDMETDLNENSILLLDMRTSAQHAASSIKGAVSVSVPNMLLKRPMFTLKMVTEQLTTEQDATTFARWQLFTNIVFFDGPGTVPAVGSPTYFVTQKFRKEGCGANIRYLIGGINDFEAKYKHLCRGPLDMPNGPASPIGAGRSMSSPAILSSMPMSLNLTAPIPGAGSGLGAGRQRLHLGTLPSILTQPPAGPLGCQTPMIENPIVNPLFESVRQAMGLSTNITEEIPVRLPKDFTAEVIREHLPSWLLNAVAENTGKSRLAEYFQKVEISEQKRLALLMLPQNMRSGRTSQFSIGAGIEKGLKNRYNNVWPYDHTRVKIGEPDEDSDDYINASFLKPLLSRKTYIATQGPLPSTFQDFWKVIWEQDSRVVVMLTREQEMGRVKCHQYWPSAKSPEMLVGTMELRFIREFMPDPTPSGTITIRQMTLRHTGKAEPGQERTITQIQYTGWPDFGVPETPLEVLKVIRFANEYNHCHDTSSTTAAGPMIVHCSAGCGRTGAFWVIDSVLTEYSESPESTLLAGGAGASRQRLSLSLQPSLEFNRSGNDRVTNAMASRHASESTAGAGAGAQAGGATASGP</sequence>
<feature type="compositionally biased region" description="Polar residues" evidence="3">
    <location>
        <begin position="599"/>
        <end position="610"/>
    </location>
</feature>
<dbReference type="Proteomes" id="UP000780801">
    <property type="component" value="Unassembled WGS sequence"/>
</dbReference>
<evidence type="ECO:0000256" key="2">
    <source>
        <dbReference type="ARBA" id="ARBA00013064"/>
    </source>
</evidence>
<feature type="domain" description="Tyrosine specific protein phosphatases" evidence="5">
    <location>
        <begin position="517"/>
        <end position="567"/>
    </location>
</feature>
<dbReference type="PROSITE" id="PS50055">
    <property type="entry name" value="TYR_PHOSPHATASE_PTP"/>
    <property type="match status" value="1"/>
</dbReference>
<gene>
    <name evidence="7" type="ORF">BGW38_006375</name>
</gene>
<dbReference type="PANTHER" id="PTHR19134:SF561">
    <property type="entry name" value="PROTEIN TYROSINE PHOSPHATASE 36E, ISOFORM A"/>
    <property type="match status" value="1"/>
</dbReference>
<evidence type="ECO:0000313" key="7">
    <source>
        <dbReference type="EMBL" id="KAF9578049.1"/>
    </source>
</evidence>
<dbReference type="EMBL" id="JAABOA010004063">
    <property type="protein sequence ID" value="KAF9578049.1"/>
    <property type="molecule type" value="Genomic_DNA"/>
</dbReference>
<dbReference type="PRINTS" id="PR00700">
    <property type="entry name" value="PRTYPHPHTASE"/>
</dbReference>
<dbReference type="InterPro" id="IPR001763">
    <property type="entry name" value="Rhodanese-like_dom"/>
</dbReference>
<feature type="non-terminal residue" evidence="7">
    <location>
        <position position="1"/>
    </location>
</feature>
<comment type="similarity">
    <text evidence="1">Belongs to the protein-tyrosine phosphatase family. Non-receptor class subfamily.</text>
</comment>
<dbReference type="AlphaFoldDB" id="A0A9P6KAB8"/>
<dbReference type="PROSITE" id="PS50056">
    <property type="entry name" value="TYR_PHOSPHATASE_2"/>
    <property type="match status" value="1"/>
</dbReference>
<dbReference type="InterPro" id="IPR036873">
    <property type="entry name" value="Rhodanese-like_dom_sf"/>
</dbReference>
<dbReference type="SUPFAM" id="SSF52799">
    <property type="entry name" value="(Phosphotyrosine protein) phosphatases II"/>
    <property type="match status" value="1"/>
</dbReference>
<dbReference type="InterPro" id="IPR000242">
    <property type="entry name" value="PTP_cat"/>
</dbReference>
<accession>A0A9P6KAB8</accession>
<dbReference type="EC" id="3.1.3.48" evidence="2"/>
<comment type="caution">
    <text evidence="7">The sequence shown here is derived from an EMBL/GenBank/DDBJ whole genome shotgun (WGS) entry which is preliminary data.</text>
</comment>
<dbReference type="SUPFAM" id="SSF52821">
    <property type="entry name" value="Rhodanese/Cell cycle control phosphatase"/>
    <property type="match status" value="1"/>
</dbReference>
<evidence type="ECO:0000256" key="1">
    <source>
        <dbReference type="ARBA" id="ARBA00009649"/>
    </source>
</evidence>
<proteinExistence type="inferred from homology"/>
<dbReference type="PANTHER" id="PTHR19134">
    <property type="entry name" value="RECEPTOR-TYPE TYROSINE-PROTEIN PHOSPHATASE"/>
    <property type="match status" value="1"/>
</dbReference>
<dbReference type="SMART" id="SM00194">
    <property type="entry name" value="PTPc"/>
    <property type="match status" value="1"/>
</dbReference>
<dbReference type="OrthoDB" id="6058203at2759"/>
<dbReference type="Gene3D" id="3.40.250.10">
    <property type="entry name" value="Rhodanese-like domain"/>
    <property type="match status" value="1"/>
</dbReference>
<dbReference type="InterPro" id="IPR016130">
    <property type="entry name" value="Tyr_Pase_AS"/>
</dbReference>
<feature type="domain" description="Rhodanese" evidence="6">
    <location>
        <begin position="67"/>
        <end position="183"/>
    </location>
</feature>
<keyword evidence="8" id="KW-1185">Reference proteome</keyword>
<protein>
    <recommendedName>
        <fullName evidence="2">protein-tyrosine-phosphatase</fullName>
        <ecNumber evidence="2">3.1.3.48</ecNumber>
    </recommendedName>
</protein>
<dbReference type="PROSITE" id="PS50206">
    <property type="entry name" value="RHODANESE_3"/>
    <property type="match status" value="1"/>
</dbReference>
<evidence type="ECO:0000259" key="6">
    <source>
        <dbReference type="PROSITE" id="PS50206"/>
    </source>
</evidence>
<organism evidence="7 8">
    <name type="scientific">Lunasporangiospora selenospora</name>
    <dbReference type="NCBI Taxonomy" id="979761"/>
    <lineage>
        <taxon>Eukaryota</taxon>
        <taxon>Fungi</taxon>
        <taxon>Fungi incertae sedis</taxon>
        <taxon>Mucoromycota</taxon>
        <taxon>Mortierellomycotina</taxon>
        <taxon>Mortierellomycetes</taxon>
        <taxon>Mortierellales</taxon>
        <taxon>Mortierellaceae</taxon>
        <taxon>Lunasporangiospora</taxon>
    </lineage>
</organism>
<dbReference type="Pfam" id="PF00581">
    <property type="entry name" value="Rhodanese"/>
    <property type="match status" value="1"/>
</dbReference>
<dbReference type="InterPro" id="IPR029021">
    <property type="entry name" value="Prot-tyrosine_phosphatase-like"/>
</dbReference>
<evidence type="ECO:0000313" key="8">
    <source>
        <dbReference type="Proteomes" id="UP000780801"/>
    </source>
</evidence>
<dbReference type="Pfam" id="PF00102">
    <property type="entry name" value="Y_phosphatase"/>
    <property type="match status" value="1"/>
</dbReference>
<dbReference type="GO" id="GO:0004725">
    <property type="term" value="F:protein tyrosine phosphatase activity"/>
    <property type="evidence" value="ECO:0007669"/>
    <property type="project" value="UniProtKB-EC"/>
</dbReference>
<feature type="region of interest" description="Disordered" evidence="3">
    <location>
        <begin position="599"/>
        <end position="636"/>
    </location>
</feature>
<feature type="domain" description="Tyrosine-protein phosphatase" evidence="4">
    <location>
        <begin position="362"/>
        <end position="598"/>
    </location>
</feature>
<dbReference type="InterPro" id="IPR000387">
    <property type="entry name" value="Tyr_Pase_dom"/>
</dbReference>
<dbReference type="PROSITE" id="PS00383">
    <property type="entry name" value="TYR_PHOSPHATASE_1"/>
    <property type="match status" value="1"/>
</dbReference>
<dbReference type="InterPro" id="IPR050348">
    <property type="entry name" value="Protein-Tyr_Phosphatase"/>
</dbReference>
<reference evidence="7" key="1">
    <citation type="journal article" date="2020" name="Fungal Divers.">
        <title>Resolving the Mortierellaceae phylogeny through synthesis of multi-gene phylogenetics and phylogenomics.</title>
        <authorList>
            <person name="Vandepol N."/>
            <person name="Liber J."/>
            <person name="Desiro A."/>
            <person name="Na H."/>
            <person name="Kennedy M."/>
            <person name="Barry K."/>
            <person name="Grigoriev I.V."/>
            <person name="Miller A.N."/>
            <person name="O'Donnell K."/>
            <person name="Stajich J.E."/>
            <person name="Bonito G."/>
        </authorList>
    </citation>
    <scope>NUCLEOTIDE SEQUENCE</scope>
    <source>
        <strain evidence="7">KOD1015</strain>
    </source>
</reference>
<evidence type="ECO:0000256" key="3">
    <source>
        <dbReference type="SAM" id="MobiDB-lite"/>
    </source>
</evidence>
<dbReference type="SMART" id="SM00404">
    <property type="entry name" value="PTPc_motif"/>
    <property type="match status" value="1"/>
</dbReference>
<name>A0A9P6KAB8_9FUNG</name>
<evidence type="ECO:0000259" key="4">
    <source>
        <dbReference type="PROSITE" id="PS50055"/>
    </source>
</evidence>
<dbReference type="InterPro" id="IPR003595">
    <property type="entry name" value="Tyr_Pase_cat"/>
</dbReference>